<comment type="caution">
    <text evidence="1">The sequence shown here is derived from an EMBL/GenBank/DDBJ whole genome shotgun (WGS) entry which is preliminary data.</text>
</comment>
<reference evidence="1 2" key="1">
    <citation type="journal article" date="2018" name="PLoS Genet.">
        <title>Population sequencing reveals clonal diversity and ancestral inbreeding in the grapevine cultivar Chardonnay.</title>
        <authorList>
            <person name="Roach M.J."/>
            <person name="Johnson D.L."/>
            <person name="Bohlmann J."/>
            <person name="van Vuuren H.J."/>
            <person name="Jones S.J."/>
            <person name="Pretorius I.S."/>
            <person name="Schmidt S.A."/>
            <person name="Borneman A.R."/>
        </authorList>
    </citation>
    <scope>NUCLEOTIDE SEQUENCE [LARGE SCALE GENOMIC DNA]</scope>
    <source>
        <strain evidence="2">cv. Chardonnay</strain>
        <tissue evidence="1">Leaf</tissue>
    </source>
</reference>
<dbReference type="Proteomes" id="UP000288805">
    <property type="component" value="Unassembled WGS sequence"/>
</dbReference>
<dbReference type="AlphaFoldDB" id="A0A438C0S8"/>
<name>A0A438C0S8_VITVI</name>
<organism evidence="1 2">
    <name type="scientific">Vitis vinifera</name>
    <name type="common">Grape</name>
    <dbReference type="NCBI Taxonomy" id="29760"/>
    <lineage>
        <taxon>Eukaryota</taxon>
        <taxon>Viridiplantae</taxon>
        <taxon>Streptophyta</taxon>
        <taxon>Embryophyta</taxon>
        <taxon>Tracheophyta</taxon>
        <taxon>Spermatophyta</taxon>
        <taxon>Magnoliopsida</taxon>
        <taxon>eudicotyledons</taxon>
        <taxon>Gunneridae</taxon>
        <taxon>Pentapetalae</taxon>
        <taxon>rosids</taxon>
        <taxon>Vitales</taxon>
        <taxon>Vitaceae</taxon>
        <taxon>Viteae</taxon>
        <taxon>Vitis</taxon>
    </lineage>
</organism>
<accession>A0A438C0S8</accession>
<dbReference type="PANTHER" id="PTHR34427">
    <property type="entry name" value="DUF4283 DOMAIN PROTEIN"/>
    <property type="match status" value="1"/>
</dbReference>
<evidence type="ECO:0000313" key="2">
    <source>
        <dbReference type="Proteomes" id="UP000288805"/>
    </source>
</evidence>
<gene>
    <name evidence="1" type="ORF">CK203_098162</name>
</gene>
<proteinExistence type="predicted"/>
<protein>
    <submittedName>
        <fullName evidence="1">Uncharacterized protein</fullName>
    </submittedName>
</protein>
<evidence type="ECO:0000313" key="1">
    <source>
        <dbReference type="EMBL" id="RVW16840.1"/>
    </source>
</evidence>
<dbReference type="PANTHER" id="PTHR34427:SF5">
    <property type="entry name" value="DUF4283 DOMAIN-CONTAINING PROTEIN"/>
    <property type="match status" value="1"/>
</dbReference>
<sequence length="425" mass="47068">MLFEFETVREAERVLARGRRRVQENFLRLEKWNPEVGCFWKDCHAREVRVRVMGLPLHLWRRKVFKKIDDSCGVFIKEDKDTASMSELQWARILVKLDGRSLPSSTPIVGGSECFSVLLWWEFPPWFVQVPLQRNSVDDLIEDGEEEDGCLCTTCSKSPKDRFAQKEEQCWVQDVSYSGGTLKGGAAFANVHSIGVQAEATTEAREEGSIGRNGLTVGWDVSCSSLSDVMRSGAEAVSNGAGGEESGLGGLGRWELLLGQVRWASWGGRSFSDPKTLEEELLARAQVRNEREEEGEKLGELESTTDGDLRGNLVLMSPEKVIKAAATDEALLFEDTRYGNISLLAGGREISSFFGQSLAIGGAYDLGRGEDTVNEGSLVSLRVHMPLRFLTNGCDTQYRTMRGGELLSLVEEVDRCASPKLEGPL</sequence>
<dbReference type="EMBL" id="QGNW01002584">
    <property type="protein sequence ID" value="RVW16840.1"/>
    <property type="molecule type" value="Genomic_DNA"/>
</dbReference>